<evidence type="ECO:0000313" key="6">
    <source>
        <dbReference type="EMBL" id="SMH42029.1"/>
    </source>
</evidence>
<keyword evidence="7" id="KW-1185">Reference proteome</keyword>
<evidence type="ECO:0000256" key="1">
    <source>
        <dbReference type="ARBA" id="ARBA00010062"/>
    </source>
</evidence>
<keyword evidence="2 4" id="KW-0732">Signal</keyword>
<dbReference type="InterPro" id="IPR028081">
    <property type="entry name" value="Leu-bd"/>
</dbReference>
<dbReference type="InterPro" id="IPR051010">
    <property type="entry name" value="BCAA_transport"/>
</dbReference>
<feature type="chain" id="PRO_5013163456" evidence="4">
    <location>
        <begin position="28"/>
        <end position="409"/>
    </location>
</feature>
<sequence>MSRKTQSLLYGLPILAASLTVTIPTRAADPFSDNVIRIGLINDQSGIYSDTGGPGSVEAARMAIEDFGGEIDGKKIELVVADDQSKPDIGASIVQRWIDKDGVDVIAGGSLSSIAIAIQKITTDNKKPYLIAGPASSGLTNENCTAMSTQWVLDTYALARGIIRSMVADGNDTYYFVTVDYTFGKQSQADATKFIEEAGGKVVGSVLHPLNTNDLSSYLLQAQASGAKVIVLANAGSDFANAMKQSQEFGIQAGGQKVVALGLQINQTHGIGIEAAQGMSLVTPFYWGMNDQTRAFAERFKKRFRDRVPNETMAGFYSAITHYLKAVKEAGTDEGEAVVAKMHEMPVNDFEMSNVKIRADGQVMRPMYSVTVKAPNDVKEPYDYYTVGSVIPAEDLWRPASQSACPLMK</sequence>
<dbReference type="SUPFAM" id="SSF53822">
    <property type="entry name" value="Periplasmic binding protein-like I"/>
    <property type="match status" value="1"/>
</dbReference>
<evidence type="ECO:0000256" key="3">
    <source>
        <dbReference type="ARBA" id="ARBA00022970"/>
    </source>
</evidence>
<feature type="signal peptide" evidence="4">
    <location>
        <begin position="1"/>
        <end position="27"/>
    </location>
</feature>
<gene>
    <name evidence="6" type="ORF">SAMN02982922_2679</name>
</gene>
<dbReference type="GO" id="GO:0006865">
    <property type="term" value="P:amino acid transport"/>
    <property type="evidence" value="ECO:0007669"/>
    <property type="project" value="UniProtKB-KW"/>
</dbReference>
<dbReference type="Pfam" id="PF13458">
    <property type="entry name" value="Peripla_BP_6"/>
    <property type="match status" value="1"/>
</dbReference>
<organism evidence="6 7">
    <name type="scientific">Mesorhizobium australicum</name>
    <dbReference type="NCBI Taxonomy" id="536018"/>
    <lineage>
        <taxon>Bacteria</taxon>
        <taxon>Pseudomonadati</taxon>
        <taxon>Pseudomonadota</taxon>
        <taxon>Alphaproteobacteria</taxon>
        <taxon>Hyphomicrobiales</taxon>
        <taxon>Phyllobacteriaceae</taxon>
        <taxon>Mesorhizobium</taxon>
    </lineage>
</organism>
<evidence type="ECO:0000256" key="4">
    <source>
        <dbReference type="SAM" id="SignalP"/>
    </source>
</evidence>
<proteinExistence type="inferred from homology"/>
<dbReference type="OrthoDB" id="5794591at2"/>
<reference evidence="6 7" key="1">
    <citation type="submission" date="2017-04" db="EMBL/GenBank/DDBJ databases">
        <authorList>
            <person name="Afonso C.L."/>
            <person name="Miller P.J."/>
            <person name="Scott M.A."/>
            <person name="Spackman E."/>
            <person name="Goraichik I."/>
            <person name="Dimitrov K.M."/>
            <person name="Suarez D.L."/>
            <person name="Swayne D.E."/>
        </authorList>
    </citation>
    <scope>NUCLEOTIDE SEQUENCE [LARGE SCALE GENOMIC DNA]</scope>
    <source>
        <strain evidence="6 7">B5P</strain>
    </source>
</reference>
<name>A0A1X7NW95_9HYPH</name>
<dbReference type="RefSeq" id="WP_085464596.1">
    <property type="nucleotide sequence ID" value="NZ_FXBL01000004.1"/>
</dbReference>
<dbReference type="InterPro" id="IPR028082">
    <property type="entry name" value="Peripla_BP_I"/>
</dbReference>
<accession>A0A1X7NW95</accession>
<dbReference type="Proteomes" id="UP000193083">
    <property type="component" value="Unassembled WGS sequence"/>
</dbReference>
<keyword evidence="3" id="KW-0813">Transport</keyword>
<dbReference type="Gene3D" id="3.40.50.2300">
    <property type="match status" value="2"/>
</dbReference>
<evidence type="ECO:0000313" key="7">
    <source>
        <dbReference type="Proteomes" id="UP000193083"/>
    </source>
</evidence>
<dbReference type="CDD" id="cd06327">
    <property type="entry name" value="PBP1_SBP-like"/>
    <property type="match status" value="1"/>
</dbReference>
<dbReference type="AlphaFoldDB" id="A0A1X7NW95"/>
<evidence type="ECO:0000256" key="2">
    <source>
        <dbReference type="ARBA" id="ARBA00022729"/>
    </source>
</evidence>
<dbReference type="PANTHER" id="PTHR30483">
    <property type="entry name" value="LEUCINE-SPECIFIC-BINDING PROTEIN"/>
    <property type="match status" value="1"/>
</dbReference>
<keyword evidence="3" id="KW-0029">Amino-acid transport</keyword>
<protein>
    <submittedName>
        <fullName evidence="6">Amino acid/amide ABC transporter substrate-binding protein, HAAT family</fullName>
    </submittedName>
</protein>
<comment type="similarity">
    <text evidence="1">Belongs to the leucine-binding protein family.</text>
</comment>
<evidence type="ECO:0000259" key="5">
    <source>
        <dbReference type="Pfam" id="PF13458"/>
    </source>
</evidence>
<feature type="domain" description="Leucine-binding protein" evidence="5">
    <location>
        <begin position="36"/>
        <end position="373"/>
    </location>
</feature>
<dbReference type="PANTHER" id="PTHR30483:SF6">
    <property type="entry name" value="PERIPLASMIC BINDING PROTEIN OF ABC TRANSPORTER FOR NATURAL AMINO ACIDS"/>
    <property type="match status" value="1"/>
</dbReference>
<dbReference type="EMBL" id="FXBL01000004">
    <property type="protein sequence ID" value="SMH42029.1"/>
    <property type="molecule type" value="Genomic_DNA"/>
</dbReference>